<organism evidence="3">
    <name type="scientific">Lygus hesperus</name>
    <name type="common">Western plant bug</name>
    <dbReference type="NCBI Taxonomy" id="30085"/>
    <lineage>
        <taxon>Eukaryota</taxon>
        <taxon>Metazoa</taxon>
        <taxon>Ecdysozoa</taxon>
        <taxon>Arthropoda</taxon>
        <taxon>Hexapoda</taxon>
        <taxon>Insecta</taxon>
        <taxon>Pterygota</taxon>
        <taxon>Neoptera</taxon>
        <taxon>Paraneoptera</taxon>
        <taxon>Hemiptera</taxon>
        <taxon>Heteroptera</taxon>
        <taxon>Panheteroptera</taxon>
        <taxon>Cimicomorpha</taxon>
        <taxon>Miridae</taxon>
        <taxon>Mirini</taxon>
        <taxon>Lygus</taxon>
    </lineage>
</organism>
<sequence>MIWSAIKNFIDKRTACKVIMLTHLTDILKYIDKDNCIVEFGGYVQNAFDLEYFLGYRETPEKGYSIERRYINPVPCYSNSSSSSDSSSTSEHGRSSRNVHASSSGGTQEQGVSEMTRLLANIPMLQVSPDHWRLKRSIAPTALGNDALSKCIQANMFARVPPIPDPKSITTNPDDNVSS</sequence>
<reference evidence="3" key="2">
    <citation type="submission" date="2014-07" db="EMBL/GenBank/DDBJ databases">
        <authorList>
            <person name="Hull J."/>
        </authorList>
    </citation>
    <scope>NUCLEOTIDE SEQUENCE</scope>
</reference>
<dbReference type="EMBL" id="GBHO01024212">
    <property type="protein sequence ID" value="JAG19392.1"/>
    <property type="molecule type" value="Transcribed_RNA"/>
</dbReference>
<protein>
    <submittedName>
        <fullName evidence="3">CRAL-TRIO domain-containing protein C3H8.02</fullName>
    </submittedName>
</protein>
<feature type="compositionally biased region" description="Polar residues" evidence="1">
    <location>
        <begin position="98"/>
        <end position="111"/>
    </location>
</feature>
<feature type="compositionally biased region" description="Low complexity" evidence="1">
    <location>
        <begin position="78"/>
        <end position="90"/>
    </location>
</feature>
<gene>
    <name evidence="3" type="ORF">CM83_20131</name>
</gene>
<dbReference type="Pfam" id="PF00650">
    <property type="entry name" value="CRAL_TRIO"/>
    <property type="match status" value="1"/>
</dbReference>
<dbReference type="AlphaFoldDB" id="A0A0A9XF81"/>
<accession>A0A0A9XF81</accession>
<reference evidence="3" key="1">
    <citation type="journal article" date="2014" name="PLoS ONE">
        <title>Transcriptome-Based Identification of ABC Transporters in the Western Tarnished Plant Bug Lygus hesperus.</title>
        <authorList>
            <person name="Hull J.J."/>
            <person name="Chaney K."/>
            <person name="Geib S.M."/>
            <person name="Fabrick J.A."/>
            <person name="Brent C.S."/>
            <person name="Walsh D."/>
            <person name="Lavine L.C."/>
        </authorList>
    </citation>
    <scope>NUCLEOTIDE SEQUENCE</scope>
</reference>
<feature type="domain" description="CRAL-TRIO" evidence="2">
    <location>
        <begin position="1"/>
        <end position="42"/>
    </location>
</feature>
<evidence type="ECO:0000259" key="2">
    <source>
        <dbReference type="Pfam" id="PF00650"/>
    </source>
</evidence>
<proteinExistence type="predicted"/>
<dbReference type="InterPro" id="IPR001251">
    <property type="entry name" value="CRAL-TRIO_dom"/>
</dbReference>
<feature type="compositionally biased region" description="Polar residues" evidence="1">
    <location>
        <begin position="168"/>
        <end position="179"/>
    </location>
</feature>
<name>A0A0A9XF81_LYGHE</name>
<dbReference type="InterPro" id="IPR036865">
    <property type="entry name" value="CRAL-TRIO_dom_sf"/>
</dbReference>
<evidence type="ECO:0000313" key="3">
    <source>
        <dbReference type="EMBL" id="JAG19392.1"/>
    </source>
</evidence>
<dbReference type="SUPFAM" id="SSF52087">
    <property type="entry name" value="CRAL/TRIO domain"/>
    <property type="match status" value="1"/>
</dbReference>
<evidence type="ECO:0000256" key="1">
    <source>
        <dbReference type="SAM" id="MobiDB-lite"/>
    </source>
</evidence>
<feature type="region of interest" description="Disordered" evidence="1">
    <location>
        <begin position="78"/>
        <end position="111"/>
    </location>
</feature>
<feature type="region of interest" description="Disordered" evidence="1">
    <location>
        <begin position="160"/>
        <end position="179"/>
    </location>
</feature>
<dbReference type="Gene3D" id="3.40.525.10">
    <property type="entry name" value="CRAL-TRIO lipid binding domain"/>
    <property type="match status" value="1"/>
</dbReference>